<comment type="caution">
    <text evidence="2">The sequence shown here is derived from an EMBL/GenBank/DDBJ whole genome shotgun (WGS) entry which is preliminary data.</text>
</comment>
<keyword evidence="3" id="KW-1185">Reference proteome</keyword>
<dbReference type="EMBL" id="JAAVJD010000250">
    <property type="protein sequence ID" value="NJQ08146.1"/>
    <property type="molecule type" value="Genomic_DNA"/>
</dbReference>
<gene>
    <name evidence="2" type="ORF">HCN56_21830</name>
</gene>
<evidence type="ECO:0000313" key="3">
    <source>
        <dbReference type="Proteomes" id="UP000578686"/>
    </source>
</evidence>
<accession>A0A7X6I0W4</accession>
<sequence length="125" mass="14378">MISEPEREFHRAMVLGAKCLKKEIGYNPTRFLEMVGELGGAEAARRLMRGRDASDGFTTLWERGRLEMSVEAFVLLPWYRGLFTDEQLATADRRLREHRFDVDRFLRTSGQSPPEWAASEPAESD</sequence>
<evidence type="ECO:0000313" key="2">
    <source>
        <dbReference type="EMBL" id="NJQ08146.1"/>
    </source>
</evidence>
<evidence type="ECO:0000256" key="1">
    <source>
        <dbReference type="SAM" id="MobiDB-lite"/>
    </source>
</evidence>
<feature type="region of interest" description="Disordered" evidence="1">
    <location>
        <begin position="106"/>
        <end position="125"/>
    </location>
</feature>
<reference evidence="2 3" key="1">
    <citation type="submission" date="2020-03" db="EMBL/GenBank/DDBJ databases">
        <title>Draft genome of Streptomyces sp. ventii, isolated from the Axial Seamount in the Pacific Ocean, and resequencing of the two type strains Streptomyces lonarensis strain NCL 716 and Streptomyces bohaiensis strain 11A07.</title>
        <authorList>
            <person name="Loughran R.M."/>
            <person name="Pfannmuller K.M."/>
            <person name="Wasson B.J."/>
            <person name="Deadmond M.C."/>
            <person name="Paddock B.E."/>
            <person name="Koyack M.J."/>
            <person name="Gallegos D.A."/>
            <person name="Mitchell E.A."/>
            <person name="Ushijima B."/>
            <person name="Saw J.H."/>
            <person name="Mcphail K.L."/>
            <person name="Videau P."/>
        </authorList>
    </citation>
    <scope>NUCLEOTIDE SEQUENCE [LARGE SCALE GENOMIC DNA]</scope>
    <source>
        <strain evidence="2 3">NCL716</strain>
    </source>
</reference>
<name>A0A7X6I0W4_9ACTN</name>
<protein>
    <submittedName>
        <fullName evidence="2">Uncharacterized protein</fullName>
    </submittedName>
</protein>
<dbReference type="Proteomes" id="UP000578686">
    <property type="component" value="Unassembled WGS sequence"/>
</dbReference>
<organism evidence="2 3">
    <name type="scientific">Streptomyces lonarensis</name>
    <dbReference type="NCBI Taxonomy" id="700599"/>
    <lineage>
        <taxon>Bacteria</taxon>
        <taxon>Bacillati</taxon>
        <taxon>Actinomycetota</taxon>
        <taxon>Actinomycetes</taxon>
        <taxon>Kitasatosporales</taxon>
        <taxon>Streptomycetaceae</taxon>
        <taxon>Streptomyces</taxon>
    </lineage>
</organism>
<proteinExistence type="predicted"/>
<dbReference type="AlphaFoldDB" id="A0A7X6I0W4"/>
<dbReference type="RefSeq" id="WP_167973746.1">
    <property type="nucleotide sequence ID" value="NZ_BHZG01000624.1"/>
</dbReference>